<name>A0A8S0G340_ECOLX</name>
<sequence>MHQPHNLVDITRAGDPNVRRLLAVHSLPWRGMNRRLIVQFDPDEPSMSAPARSGAGLKKNPIPGSRMSGSAFDPAPSQGGNPRLEEPHNLVERVFGSKVTGAGGDAIPLR</sequence>
<evidence type="ECO:0000313" key="3">
    <source>
        <dbReference type="Proteomes" id="UP000467488"/>
    </source>
</evidence>
<dbReference type="EMBL" id="AP022360">
    <property type="protein sequence ID" value="BBU87665.1"/>
    <property type="molecule type" value="Genomic_DNA"/>
</dbReference>
<organism evidence="2 3">
    <name type="scientific">Escherichia coli</name>
    <dbReference type="NCBI Taxonomy" id="562"/>
    <lineage>
        <taxon>Bacteria</taxon>
        <taxon>Pseudomonadati</taxon>
        <taxon>Pseudomonadota</taxon>
        <taxon>Gammaproteobacteria</taxon>
        <taxon>Enterobacterales</taxon>
        <taxon>Enterobacteriaceae</taxon>
        <taxon>Escherichia</taxon>
    </lineage>
</organism>
<feature type="region of interest" description="Disordered" evidence="1">
    <location>
        <begin position="41"/>
        <end position="87"/>
    </location>
</feature>
<dbReference type="Proteomes" id="UP000467488">
    <property type="component" value="Chromosome"/>
</dbReference>
<protein>
    <submittedName>
        <fullName evidence="2">Uncharacterized protein</fullName>
    </submittedName>
</protein>
<evidence type="ECO:0000313" key="2">
    <source>
        <dbReference type="EMBL" id="BBU87665.1"/>
    </source>
</evidence>
<gene>
    <name evidence="2" type="ORF">EIMP300_90650</name>
</gene>
<dbReference type="AlphaFoldDB" id="A0A8S0G340"/>
<reference evidence="2 3" key="1">
    <citation type="submission" date="2020-01" db="EMBL/GenBank/DDBJ databases">
        <title>Dynamics of blaIMP-6 dissemination in carbapenem resistant Enterobacteriacea isolated from regional surveillance in Osaka, Japan.</title>
        <authorList>
            <person name="Abe R."/>
            <person name="Akeda Y."/>
            <person name="Sugawara Y."/>
            <person name="Yamamoto N."/>
            <person name="Tomono K."/>
            <person name="Takeuchi D."/>
            <person name="Kawahara R."/>
            <person name="Hamada S."/>
        </authorList>
    </citation>
    <scope>NUCLEOTIDE SEQUENCE [LARGE SCALE GENOMIC DNA]</scope>
    <source>
        <strain evidence="2 3">E300</strain>
    </source>
</reference>
<accession>A0A8S0G340</accession>
<evidence type="ECO:0000256" key="1">
    <source>
        <dbReference type="SAM" id="MobiDB-lite"/>
    </source>
</evidence>
<proteinExistence type="predicted"/>